<sequence>MNSNANPVSARRVYKLPSPTGVALSIMQLCEDEHVTVGQIAKLVQSDPALTGRLLKQANSLAEGLRPVMSALEAVNRLGLQSVRLLALSFSLVDQHGRGECEHFNYTLFWSHALLMAVAVKNLGEMLKLGMADELFSCGLLSRVGCLALATAYPVEYSALMARGLKPQELLSEERKALDTDHIAMTDRLLKQWGLPGALIEPLKFHETPEANTYAHGTRQWRLVYLTHLSLLIANFVLHPSNESAFHISELRLVAGKLGLDESEFTECVDDLLRQWRAWGNSLSVQVKDVTSFAAMKESQLRPDQCPETQWFKVLVAGEDAQMVDVINTYLRDECKYETLTTNNSQDALSLALKFKPHAVLTQGSGPLISSTRLCQAIKSNDWSQHIYVMMLLENDDEHHVVAAFDAGVDDCLPQPVHLRCLHARLQAQARYVRISEAWERDHKRLSMAAEDLAQSNQRLQHSALTDPLTSLANRRAGLHTLAQAWSSASRKSTPFSVISIDIDHFKSINDVHGHLVGDDVLKLVSECLQKQARKEDTVCRWGGEEFLVICPNLELREGAYMAERIRQAIAQQPYTTDSHSIYITASLGIVTWDSYVASIEQLLGSVDQALYAAKRGGRNCVAVHAKQQVRVLKVA</sequence>
<organism evidence="7 8">
    <name type="scientific">Rhodoferax aquaticus</name>
    <dbReference type="NCBI Taxonomy" id="2527691"/>
    <lineage>
        <taxon>Bacteria</taxon>
        <taxon>Pseudomonadati</taxon>
        <taxon>Pseudomonadota</taxon>
        <taxon>Betaproteobacteria</taxon>
        <taxon>Burkholderiales</taxon>
        <taxon>Comamonadaceae</taxon>
        <taxon>Rhodoferax</taxon>
    </lineage>
</organism>
<dbReference type="Pfam" id="PF08668">
    <property type="entry name" value="HDOD"/>
    <property type="match status" value="1"/>
</dbReference>
<dbReference type="GO" id="GO:0052621">
    <property type="term" value="F:diguanylate cyclase activity"/>
    <property type="evidence" value="ECO:0007669"/>
    <property type="project" value="UniProtKB-EC"/>
</dbReference>
<dbReference type="CDD" id="cd01949">
    <property type="entry name" value="GGDEF"/>
    <property type="match status" value="1"/>
</dbReference>
<dbReference type="EC" id="2.7.7.65" evidence="1"/>
<dbReference type="Pfam" id="PF00990">
    <property type="entry name" value="GGDEF"/>
    <property type="match status" value="1"/>
</dbReference>
<proteinExistence type="predicted"/>
<dbReference type="KEGG" id="rhg:EXZ61_14465"/>
<protein>
    <recommendedName>
        <fullName evidence="1">diguanylate cyclase</fullName>
        <ecNumber evidence="1">2.7.7.65</ecNumber>
    </recommendedName>
</protein>
<dbReference type="PANTHER" id="PTHR45138">
    <property type="entry name" value="REGULATORY COMPONENTS OF SENSORY TRANSDUCTION SYSTEM"/>
    <property type="match status" value="1"/>
</dbReference>
<evidence type="ECO:0000259" key="4">
    <source>
        <dbReference type="PROSITE" id="PS50110"/>
    </source>
</evidence>
<dbReference type="PANTHER" id="PTHR45138:SF9">
    <property type="entry name" value="DIGUANYLATE CYCLASE DGCM-RELATED"/>
    <property type="match status" value="1"/>
</dbReference>
<dbReference type="NCBIfam" id="TIGR00254">
    <property type="entry name" value="GGDEF"/>
    <property type="match status" value="1"/>
</dbReference>
<dbReference type="SUPFAM" id="SSF55073">
    <property type="entry name" value="Nucleotide cyclase"/>
    <property type="match status" value="1"/>
</dbReference>
<feature type="domain" description="HDOD" evidence="6">
    <location>
        <begin position="16"/>
        <end position="209"/>
    </location>
</feature>
<dbReference type="InterPro" id="IPR000160">
    <property type="entry name" value="GGDEF_dom"/>
</dbReference>
<keyword evidence="8" id="KW-1185">Reference proteome</keyword>
<dbReference type="RefSeq" id="WP_142812431.1">
    <property type="nucleotide sequence ID" value="NZ_CP036282.1"/>
</dbReference>
<dbReference type="Proteomes" id="UP000317365">
    <property type="component" value="Chromosome"/>
</dbReference>
<evidence type="ECO:0000256" key="1">
    <source>
        <dbReference type="ARBA" id="ARBA00012528"/>
    </source>
</evidence>
<reference evidence="8" key="1">
    <citation type="submission" date="2019-02" db="EMBL/GenBank/DDBJ databases">
        <title>Complete genome sequence of Rhodoferax sp. Gr-4.</title>
        <authorList>
            <person name="Jin L."/>
        </authorList>
    </citation>
    <scope>NUCLEOTIDE SEQUENCE [LARGE SCALE GENOMIC DNA]</scope>
    <source>
        <strain evidence="8">Gr-4</strain>
    </source>
</reference>
<dbReference type="PROSITE" id="PS50110">
    <property type="entry name" value="RESPONSE_REGULATORY"/>
    <property type="match status" value="1"/>
</dbReference>
<dbReference type="PROSITE" id="PS50887">
    <property type="entry name" value="GGDEF"/>
    <property type="match status" value="1"/>
</dbReference>
<evidence type="ECO:0000313" key="7">
    <source>
        <dbReference type="EMBL" id="QDL55271.1"/>
    </source>
</evidence>
<evidence type="ECO:0000313" key="8">
    <source>
        <dbReference type="Proteomes" id="UP000317365"/>
    </source>
</evidence>
<dbReference type="SMART" id="SM00448">
    <property type="entry name" value="REC"/>
    <property type="match status" value="1"/>
</dbReference>
<feature type="domain" description="Response regulatory" evidence="4">
    <location>
        <begin position="313"/>
        <end position="430"/>
    </location>
</feature>
<comment type="catalytic activity">
    <reaction evidence="2">
        <text>2 GTP = 3',3'-c-di-GMP + 2 diphosphate</text>
        <dbReference type="Rhea" id="RHEA:24898"/>
        <dbReference type="ChEBI" id="CHEBI:33019"/>
        <dbReference type="ChEBI" id="CHEBI:37565"/>
        <dbReference type="ChEBI" id="CHEBI:58805"/>
        <dbReference type="EC" id="2.7.7.65"/>
    </reaction>
</comment>
<dbReference type="Gene3D" id="1.10.3210.10">
    <property type="entry name" value="Hypothetical protein af1432"/>
    <property type="match status" value="1"/>
</dbReference>
<dbReference type="Gene3D" id="3.40.50.2300">
    <property type="match status" value="1"/>
</dbReference>
<dbReference type="InterPro" id="IPR011006">
    <property type="entry name" value="CheY-like_superfamily"/>
</dbReference>
<dbReference type="Pfam" id="PF00072">
    <property type="entry name" value="Response_reg"/>
    <property type="match status" value="1"/>
</dbReference>
<gene>
    <name evidence="7" type="ORF">EXZ61_14465</name>
</gene>
<evidence type="ECO:0000259" key="6">
    <source>
        <dbReference type="PROSITE" id="PS51833"/>
    </source>
</evidence>
<dbReference type="Gene3D" id="3.30.70.270">
    <property type="match status" value="1"/>
</dbReference>
<dbReference type="InterPro" id="IPR001789">
    <property type="entry name" value="Sig_transdc_resp-reg_receiver"/>
</dbReference>
<reference evidence="8" key="2">
    <citation type="journal article" date="2020" name="Int. J. Syst. Evol. Microbiol.">
        <title>Genomic insights into a novel species Rhodoferax aquaticus sp. nov., isolated from freshwater.</title>
        <authorList>
            <person name="Li T."/>
            <person name="Zhuo Y."/>
            <person name="Jin C.Z."/>
            <person name="Wu X."/>
            <person name="Ko S.R."/>
            <person name="Jin F.J."/>
            <person name="Ahn C.Y."/>
            <person name="Oh H.M."/>
            <person name="Lee H.G."/>
            <person name="Jin L."/>
        </authorList>
    </citation>
    <scope>NUCLEOTIDE SEQUENCE [LARGE SCALE GENOMIC DNA]</scope>
    <source>
        <strain evidence="8">Gr-4</strain>
    </source>
</reference>
<dbReference type="FunFam" id="3.30.70.270:FF:000001">
    <property type="entry name" value="Diguanylate cyclase domain protein"/>
    <property type="match status" value="1"/>
</dbReference>
<dbReference type="InterPro" id="IPR043128">
    <property type="entry name" value="Rev_trsase/Diguanyl_cyclase"/>
</dbReference>
<dbReference type="InterPro" id="IPR050469">
    <property type="entry name" value="Diguanylate_Cyclase"/>
</dbReference>
<dbReference type="PROSITE" id="PS51833">
    <property type="entry name" value="HDOD"/>
    <property type="match status" value="1"/>
</dbReference>
<name>A0A515ERH8_9BURK</name>
<dbReference type="SUPFAM" id="SSF52172">
    <property type="entry name" value="CheY-like"/>
    <property type="match status" value="1"/>
</dbReference>
<feature type="domain" description="GGDEF" evidence="5">
    <location>
        <begin position="494"/>
        <end position="627"/>
    </location>
</feature>
<dbReference type="GO" id="GO:0000160">
    <property type="term" value="P:phosphorelay signal transduction system"/>
    <property type="evidence" value="ECO:0007669"/>
    <property type="project" value="InterPro"/>
</dbReference>
<accession>A0A515ERH8</accession>
<dbReference type="AlphaFoldDB" id="A0A515ERH8"/>
<dbReference type="EMBL" id="CP036282">
    <property type="protein sequence ID" value="QDL55271.1"/>
    <property type="molecule type" value="Genomic_DNA"/>
</dbReference>
<dbReference type="InterPro" id="IPR029787">
    <property type="entry name" value="Nucleotide_cyclase"/>
</dbReference>
<dbReference type="SUPFAM" id="SSF109604">
    <property type="entry name" value="HD-domain/PDEase-like"/>
    <property type="match status" value="1"/>
</dbReference>
<comment type="caution">
    <text evidence="3">Lacks conserved residue(s) required for the propagation of feature annotation.</text>
</comment>
<evidence type="ECO:0000256" key="3">
    <source>
        <dbReference type="PROSITE-ProRule" id="PRU00169"/>
    </source>
</evidence>
<evidence type="ECO:0000256" key="2">
    <source>
        <dbReference type="ARBA" id="ARBA00034247"/>
    </source>
</evidence>
<evidence type="ECO:0000259" key="5">
    <source>
        <dbReference type="PROSITE" id="PS50887"/>
    </source>
</evidence>
<dbReference type="SMART" id="SM00267">
    <property type="entry name" value="GGDEF"/>
    <property type="match status" value="1"/>
</dbReference>
<dbReference type="InterPro" id="IPR013976">
    <property type="entry name" value="HDOD"/>
</dbReference>